<evidence type="ECO:0000313" key="1">
    <source>
        <dbReference type="EMBL" id="KAK2085102.1"/>
    </source>
</evidence>
<proteinExistence type="predicted"/>
<name>A0ABQ9TLN9_SAGOE</name>
<sequence>MKGGLPVICSVCRGGAGRGPSSCVVRDASGVLNDTVTPGWGACEGLACGYGWNFTECAQQHSCHYGLINYYQVLPGGLIQQTQWGWVEAAGPLAGLEISGGLVWGAEP</sequence>
<reference evidence="1 2" key="1">
    <citation type="submission" date="2023-05" db="EMBL/GenBank/DDBJ databases">
        <title>B98-5 Cell Line De Novo Hybrid Assembly: An Optical Mapping Approach.</title>
        <authorList>
            <person name="Kananen K."/>
            <person name="Auerbach J.A."/>
            <person name="Kautto E."/>
            <person name="Blachly J.S."/>
        </authorList>
    </citation>
    <scope>NUCLEOTIDE SEQUENCE [LARGE SCALE GENOMIC DNA]</scope>
    <source>
        <strain evidence="1">B95-8</strain>
        <tissue evidence="1">Cell line</tissue>
    </source>
</reference>
<evidence type="ECO:0000313" key="2">
    <source>
        <dbReference type="Proteomes" id="UP001266305"/>
    </source>
</evidence>
<comment type="caution">
    <text evidence="1">The sequence shown here is derived from an EMBL/GenBank/DDBJ whole genome shotgun (WGS) entry which is preliminary data.</text>
</comment>
<keyword evidence="2" id="KW-1185">Reference proteome</keyword>
<organism evidence="1 2">
    <name type="scientific">Saguinus oedipus</name>
    <name type="common">Cotton-top tamarin</name>
    <name type="synonym">Oedipomidas oedipus</name>
    <dbReference type="NCBI Taxonomy" id="9490"/>
    <lineage>
        <taxon>Eukaryota</taxon>
        <taxon>Metazoa</taxon>
        <taxon>Chordata</taxon>
        <taxon>Craniata</taxon>
        <taxon>Vertebrata</taxon>
        <taxon>Euteleostomi</taxon>
        <taxon>Mammalia</taxon>
        <taxon>Eutheria</taxon>
        <taxon>Euarchontoglires</taxon>
        <taxon>Primates</taxon>
        <taxon>Haplorrhini</taxon>
        <taxon>Platyrrhini</taxon>
        <taxon>Cebidae</taxon>
        <taxon>Callitrichinae</taxon>
        <taxon>Saguinus</taxon>
    </lineage>
</organism>
<accession>A0ABQ9TLN9</accession>
<protein>
    <submittedName>
        <fullName evidence="1">Uncharacterized protein</fullName>
    </submittedName>
</protein>
<gene>
    <name evidence="1" type="ORF">P7K49_036402</name>
</gene>
<dbReference type="EMBL" id="JASSZA010000021">
    <property type="protein sequence ID" value="KAK2085102.1"/>
    <property type="molecule type" value="Genomic_DNA"/>
</dbReference>
<dbReference type="Proteomes" id="UP001266305">
    <property type="component" value="Unassembled WGS sequence"/>
</dbReference>